<dbReference type="GO" id="GO:0006629">
    <property type="term" value="P:lipid metabolic process"/>
    <property type="evidence" value="ECO:0007669"/>
    <property type="project" value="UniProtKB-KW"/>
</dbReference>
<dbReference type="Proteomes" id="UP001153076">
    <property type="component" value="Unassembled WGS sequence"/>
</dbReference>
<keyword evidence="8" id="KW-0012">Acyltransferase</keyword>
<dbReference type="AlphaFoldDB" id="A0A9Q1K6L1"/>
<evidence type="ECO:0000256" key="10">
    <source>
        <dbReference type="SAM" id="Phobius"/>
    </source>
</evidence>
<feature type="compositionally biased region" description="Polar residues" evidence="9">
    <location>
        <begin position="137"/>
        <end position="154"/>
    </location>
</feature>
<evidence type="ECO:0000256" key="5">
    <source>
        <dbReference type="ARBA" id="ARBA00022989"/>
    </source>
</evidence>
<dbReference type="GO" id="GO:0008374">
    <property type="term" value="F:O-acyltransferase activity"/>
    <property type="evidence" value="ECO:0007669"/>
    <property type="project" value="InterPro"/>
</dbReference>
<evidence type="ECO:0000256" key="4">
    <source>
        <dbReference type="ARBA" id="ARBA00022692"/>
    </source>
</evidence>
<evidence type="ECO:0000256" key="6">
    <source>
        <dbReference type="ARBA" id="ARBA00023098"/>
    </source>
</evidence>
<evidence type="ECO:0000256" key="9">
    <source>
        <dbReference type="SAM" id="MobiDB-lite"/>
    </source>
</evidence>
<dbReference type="GO" id="GO:0016020">
    <property type="term" value="C:membrane"/>
    <property type="evidence" value="ECO:0007669"/>
    <property type="project" value="UniProtKB-SubCell"/>
</dbReference>
<evidence type="ECO:0000256" key="7">
    <source>
        <dbReference type="ARBA" id="ARBA00023136"/>
    </source>
</evidence>
<keyword evidence="5 10" id="KW-1133">Transmembrane helix</keyword>
<comment type="caution">
    <text evidence="12">The sequence shown here is derived from an EMBL/GenBank/DDBJ whole genome shotgun (WGS) entry which is preliminary data.</text>
</comment>
<accession>A0A9Q1K6L1</accession>
<evidence type="ECO:0000256" key="8">
    <source>
        <dbReference type="ARBA" id="ARBA00023315"/>
    </source>
</evidence>
<dbReference type="Pfam" id="PF13813">
    <property type="entry name" value="MBOAT_2"/>
    <property type="match status" value="1"/>
</dbReference>
<keyword evidence="13" id="KW-1185">Reference proteome</keyword>
<keyword evidence="7 10" id="KW-0472">Membrane</keyword>
<proteinExistence type="inferred from homology"/>
<feature type="transmembrane region" description="Helical" evidence="10">
    <location>
        <begin position="338"/>
        <end position="358"/>
    </location>
</feature>
<name>A0A9Q1K6L1_9CARY</name>
<dbReference type="InterPro" id="IPR032805">
    <property type="entry name" value="Wax_synthase_dom"/>
</dbReference>
<dbReference type="PANTHER" id="PTHR31595">
    <property type="entry name" value="LONG-CHAIN-ALCOHOL O-FATTY-ACYLTRANSFERASE 3-RELATED"/>
    <property type="match status" value="1"/>
</dbReference>
<dbReference type="InterPro" id="IPR044851">
    <property type="entry name" value="Wax_synthase"/>
</dbReference>
<sequence>MVELAADEMKNFGMVWALVIVSLSYSFIIGKITPKGFVRLVAVLPIISLFLALPLNLTSIHLCGFTAFLITWLANFKLLLFAFNEPPLCCDPPISFAHFLAVACLPISIQTSPKSKDGTNTEQKPQNKYYPPHKNLQKSPNNQNAYRKTPNKSYPSPKYLKNPSEKSLWNYIVKAIVVAIFLQIYDHSQQIPQMILWIIYFLHIFFVLEIVSALLAKLTKFFLGLHLEPQFNEPLLSTSLRDFWGRRWNLMVTSIMRPTVFQPIRGLTLRPLGPVLATHLAVTAAFVVSAVMHELLFFYLGRVRPTFEVTWFFLLQGVSVCLEITVKDYVGKRWQVPWWVSCPATLGWVVVTACWLLLPPLLRAGIDFKLLLCAFGKGPFCSETWLSFPYFLALLAYLNSEHDDPNSENNTIPDRKLPSNPGLQQLFLPI</sequence>
<feature type="transmembrane region" description="Helical" evidence="10">
    <location>
        <begin position="197"/>
        <end position="216"/>
    </location>
</feature>
<dbReference type="EMBL" id="JAKOGI010000291">
    <property type="protein sequence ID" value="KAJ8437587.1"/>
    <property type="molecule type" value="Genomic_DNA"/>
</dbReference>
<comment type="subcellular location">
    <subcellularLocation>
        <location evidence="1">Membrane</location>
        <topology evidence="1">Multi-pass membrane protein</topology>
    </subcellularLocation>
</comment>
<dbReference type="OrthoDB" id="1077582at2759"/>
<gene>
    <name evidence="12" type="ORF">Cgig2_005338</name>
</gene>
<comment type="similarity">
    <text evidence="2">Belongs to the wax synthase family.</text>
</comment>
<feature type="transmembrane region" description="Helical" evidence="10">
    <location>
        <begin position="276"/>
        <end position="300"/>
    </location>
</feature>
<feature type="transmembrane region" description="Helical" evidence="10">
    <location>
        <begin position="168"/>
        <end position="185"/>
    </location>
</feature>
<feature type="transmembrane region" description="Helical" evidence="10">
    <location>
        <begin position="36"/>
        <end position="55"/>
    </location>
</feature>
<feature type="transmembrane region" description="Helical" evidence="10">
    <location>
        <begin position="62"/>
        <end position="83"/>
    </location>
</feature>
<dbReference type="PANTHER" id="PTHR31595:SF77">
    <property type="entry name" value="ACYL-COA--STEROL O-ACYLTRANSFERASE 1-LIKE"/>
    <property type="match status" value="1"/>
</dbReference>
<feature type="transmembrane region" description="Helical" evidence="10">
    <location>
        <begin position="12"/>
        <end position="30"/>
    </location>
</feature>
<protein>
    <recommendedName>
        <fullName evidence="11">Wax synthase domain-containing protein</fullName>
    </recommendedName>
</protein>
<feature type="region of interest" description="Disordered" evidence="9">
    <location>
        <begin position="113"/>
        <end position="158"/>
    </location>
</feature>
<feature type="domain" description="Wax synthase" evidence="11">
    <location>
        <begin position="228"/>
        <end position="314"/>
    </location>
</feature>
<evidence type="ECO:0000313" key="12">
    <source>
        <dbReference type="EMBL" id="KAJ8437587.1"/>
    </source>
</evidence>
<evidence type="ECO:0000259" key="11">
    <source>
        <dbReference type="Pfam" id="PF13813"/>
    </source>
</evidence>
<evidence type="ECO:0000256" key="3">
    <source>
        <dbReference type="ARBA" id="ARBA00022679"/>
    </source>
</evidence>
<evidence type="ECO:0000256" key="1">
    <source>
        <dbReference type="ARBA" id="ARBA00004141"/>
    </source>
</evidence>
<evidence type="ECO:0000256" key="2">
    <source>
        <dbReference type="ARBA" id="ARBA00007282"/>
    </source>
</evidence>
<keyword evidence="3" id="KW-0808">Transferase</keyword>
<reference evidence="12" key="1">
    <citation type="submission" date="2022-04" db="EMBL/GenBank/DDBJ databases">
        <title>Carnegiea gigantea Genome sequencing and assembly v2.</title>
        <authorList>
            <person name="Copetti D."/>
            <person name="Sanderson M.J."/>
            <person name="Burquez A."/>
            <person name="Wojciechowski M.F."/>
        </authorList>
    </citation>
    <scope>NUCLEOTIDE SEQUENCE</scope>
    <source>
        <strain evidence="12">SGP5-SGP5p</strain>
        <tissue evidence="12">Aerial part</tissue>
    </source>
</reference>
<feature type="transmembrane region" description="Helical" evidence="10">
    <location>
        <begin position="307"/>
        <end position="326"/>
    </location>
</feature>
<organism evidence="12 13">
    <name type="scientific">Carnegiea gigantea</name>
    <dbReference type="NCBI Taxonomy" id="171969"/>
    <lineage>
        <taxon>Eukaryota</taxon>
        <taxon>Viridiplantae</taxon>
        <taxon>Streptophyta</taxon>
        <taxon>Embryophyta</taxon>
        <taxon>Tracheophyta</taxon>
        <taxon>Spermatophyta</taxon>
        <taxon>Magnoliopsida</taxon>
        <taxon>eudicotyledons</taxon>
        <taxon>Gunneridae</taxon>
        <taxon>Pentapetalae</taxon>
        <taxon>Caryophyllales</taxon>
        <taxon>Cactineae</taxon>
        <taxon>Cactaceae</taxon>
        <taxon>Cactoideae</taxon>
        <taxon>Echinocereeae</taxon>
        <taxon>Carnegiea</taxon>
    </lineage>
</organism>
<keyword evidence="6" id="KW-0443">Lipid metabolism</keyword>
<evidence type="ECO:0000313" key="13">
    <source>
        <dbReference type="Proteomes" id="UP001153076"/>
    </source>
</evidence>
<keyword evidence="4 10" id="KW-0812">Transmembrane</keyword>